<proteinExistence type="predicted"/>
<protein>
    <submittedName>
        <fullName evidence="1">Uncharacterized protein</fullName>
    </submittedName>
</protein>
<dbReference type="Proteomes" id="UP000014540">
    <property type="component" value="Unassembled WGS sequence"/>
</dbReference>
<gene>
    <name evidence="1" type="ORF">LEP1GSC058_2829</name>
</gene>
<dbReference type="AlphaFoldDB" id="S3UR06"/>
<name>S3UR06_9LEPT</name>
<keyword evidence="2" id="KW-1185">Reference proteome</keyword>
<organism evidence="1 2">
    <name type="scientific">Leptospira fainei serovar Hurstbridge str. BUT 6</name>
    <dbReference type="NCBI Taxonomy" id="1193011"/>
    <lineage>
        <taxon>Bacteria</taxon>
        <taxon>Pseudomonadati</taxon>
        <taxon>Spirochaetota</taxon>
        <taxon>Spirochaetia</taxon>
        <taxon>Leptospirales</taxon>
        <taxon>Leptospiraceae</taxon>
        <taxon>Leptospira</taxon>
    </lineage>
</organism>
<evidence type="ECO:0000313" key="2">
    <source>
        <dbReference type="Proteomes" id="UP000014540"/>
    </source>
</evidence>
<evidence type="ECO:0000313" key="1">
    <source>
        <dbReference type="EMBL" id="EPG72841.1"/>
    </source>
</evidence>
<accession>S3UR06</accession>
<sequence length="193" mass="21943">MQNGLVSLFAVFAKLRIKASEQSKKFCSIFLILLWFPAYGQDDPSLVLRFETEAEYVDFYYALDPVLRQIYPKISVAWVKRNTSQYETDLHNIILLADRDFNGQKKASPVQVVADDLGPAIVPIISRGFPLLAKRIKTKENEASWVVVIGFLENGGKFIIDDSKIGNNRIEIPAKDINVAYYFTHLNKVSKKI</sequence>
<reference evidence="1" key="1">
    <citation type="submission" date="2013-04" db="EMBL/GenBank/DDBJ databases">
        <authorList>
            <person name="Harkins D.M."/>
            <person name="Durkin A.S."/>
            <person name="Selengut J.D."/>
            <person name="Sanka R."/>
            <person name="DePew J."/>
            <person name="Purushe J."/>
            <person name="Ahmed A."/>
            <person name="van der Linden H."/>
            <person name="Goris M.G.A."/>
            <person name="Hartskeerl R.A."/>
            <person name="Vinetz J.M."/>
            <person name="Sutton G.G."/>
            <person name="Nelson W.C."/>
            <person name="Fouts D.E."/>
        </authorList>
    </citation>
    <scope>NUCLEOTIDE SEQUENCE [LARGE SCALE GENOMIC DNA]</scope>
    <source>
        <strain evidence="1">BUT 6</strain>
    </source>
</reference>
<comment type="caution">
    <text evidence="1">The sequence shown here is derived from an EMBL/GenBank/DDBJ whole genome shotgun (WGS) entry which is preliminary data.</text>
</comment>
<dbReference type="EMBL" id="AKWZ02000010">
    <property type="protein sequence ID" value="EPG72841.1"/>
    <property type="molecule type" value="Genomic_DNA"/>
</dbReference>